<organism evidence="17">
    <name type="scientific">Desulfitobacterium hafniense</name>
    <name type="common">Desulfitobacterium frappieri</name>
    <dbReference type="NCBI Taxonomy" id="49338"/>
    <lineage>
        <taxon>Bacteria</taxon>
        <taxon>Bacillati</taxon>
        <taxon>Bacillota</taxon>
        <taxon>Clostridia</taxon>
        <taxon>Eubacteriales</taxon>
        <taxon>Desulfitobacteriaceae</taxon>
        <taxon>Desulfitobacterium</taxon>
    </lineage>
</organism>
<dbReference type="SUPFAM" id="SSF158472">
    <property type="entry name" value="HAMP domain-like"/>
    <property type="match status" value="1"/>
</dbReference>
<dbReference type="InterPro" id="IPR004358">
    <property type="entry name" value="Sig_transdc_His_kin-like_C"/>
</dbReference>
<dbReference type="OrthoDB" id="112712at2"/>
<evidence type="ECO:0000256" key="13">
    <source>
        <dbReference type="ARBA" id="ARBA00023136"/>
    </source>
</evidence>
<dbReference type="FunFam" id="1.10.287.130:FF:000001">
    <property type="entry name" value="Two-component sensor histidine kinase"/>
    <property type="match status" value="1"/>
</dbReference>
<evidence type="ECO:0000256" key="8">
    <source>
        <dbReference type="ARBA" id="ARBA00022741"/>
    </source>
</evidence>
<evidence type="ECO:0000256" key="1">
    <source>
        <dbReference type="ARBA" id="ARBA00000085"/>
    </source>
</evidence>
<feature type="domain" description="Histidine kinase" evidence="15">
    <location>
        <begin position="289"/>
        <end position="503"/>
    </location>
</feature>
<name>A0A098B9M7_DESHA</name>
<evidence type="ECO:0000259" key="15">
    <source>
        <dbReference type="PROSITE" id="PS50109"/>
    </source>
</evidence>
<evidence type="ECO:0000259" key="16">
    <source>
        <dbReference type="PROSITE" id="PS50885"/>
    </source>
</evidence>
<dbReference type="EMBL" id="LK996017">
    <property type="protein sequence ID" value="CDX04571.1"/>
    <property type="molecule type" value="Genomic_DNA"/>
</dbReference>
<dbReference type="Gene3D" id="6.10.340.10">
    <property type="match status" value="1"/>
</dbReference>
<dbReference type="InterPro" id="IPR003660">
    <property type="entry name" value="HAMP_dom"/>
</dbReference>
<dbReference type="PRINTS" id="PR00344">
    <property type="entry name" value="BCTRLSENSOR"/>
</dbReference>
<dbReference type="Pfam" id="PF00672">
    <property type="entry name" value="HAMP"/>
    <property type="match status" value="1"/>
</dbReference>
<evidence type="ECO:0000256" key="2">
    <source>
        <dbReference type="ARBA" id="ARBA00004651"/>
    </source>
</evidence>
<dbReference type="EC" id="2.7.13.3" evidence="3"/>
<reference evidence="17" key="1">
    <citation type="submission" date="2014-07" db="EMBL/GenBank/DDBJ databases">
        <authorList>
            <person name="Hornung V.Bastian."/>
        </authorList>
    </citation>
    <scope>NUCLEOTIDE SEQUENCE</scope>
    <source>
        <strain evidence="17">PCE-S</strain>
    </source>
</reference>
<evidence type="ECO:0000313" key="19">
    <source>
        <dbReference type="Proteomes" id="UP000054623"/>
    </source>
</evidence>
<dbReference type="SUPFAM" id="SSF47384">
    <property type="entry name" value="Homodimeric domain of signal transducing histidine kinase"/>
    <property type="match status" value="1"/>
</dbReference>
<accession>A0A098B9M7</accession>
<dbReference type="GO" id="GO:0000155">
    <property type="term" value="F:phosphorelay sensor kinase activity"/>
    <property type="evidence" value="ECO:0007669"/>
    <property type="project" value="InterPro"/>
</dbReference>
<dbReference type="InterPro" id="IPR003594">
    <property type="entry name" value="HATPase_dom"/>
</dbReference>
<evidence type="ECO:0000313" key="17">
    <source>
        <dbReference type="EMBL" id="CDX04571.1"/>
    </source>
</evidence>
<dbReference type="CDD" id="cd00082">
    <property type="entry name" value="HisKA"/>
    <property type="match status" value="1"/>
</dbReference>
<feature type="transmembrane region" description="Helical" evidence="14">
    <location>
        <begin position="20"/>
        <end position="43"/>
    </location>
</feature>
<evidence type="ECO:0000256" key="14">
    <source>
        <dbReference type="SAM" id="Phobius"/>
    </source>
</evidence>
<comment type="catalytic activity">
    <reaction evidence="1">
        <text>ATP + protein L-histidine = ADP + protein N-phospho-L-histidine.</text>
        <dbReference type="EC" id="2.7.13.3"/>
    </reaction>
</comment>
<protein>
    <recommendedName>
        <fullName evidence="3">histidine kinase</fullName>
        <ecNumber evidence="3">2.7.13.3</ecNumber>
    </recommendedName>
</protein>
<dbReference type="PROSITE" id="PS50885">
    <property type="entry name" value="HAMP"/>
    <property type="match status" value="1"/>
</dbReference>
<evidence type="ECO:0000256" key="12">
    <source>
        <dbReference type="ARBA" id="ARBA00023012"/>
    </source>
</evidence>
<dbReference type="SMART" id="SM00388">
    <property type="entry name" value="HisKA"/>
    <property type="match status" value="1"/>
</dbReference>
<keyword evidence="11 14" id="KW-1133">Transmembrane helix</keyword>
<dbReference type="InterPro" id="IPR036097">
    <property type="entry name" value="HisK_dim/P_sf"/>
</dbReference>
<evidence type="ECO:0000256" key="4">
    <source>
        <dbReference type="ARBA" id="ARBA00022475"/>
    </source>
</evidence>
<gene>
    <name evidence="18" type="ORF">AT727_17400</name>
    <name evidence="17" type="ORF">DPCES_4685</name>
</gene>
<evidence type="ECO:0000256" key="3">
    <source>
        <dbReference type="ARBA" id="ARBA00012438"/>
    </source>
</evidence>
<evidence type="ECO:0000313" key="18">
    <source>
        <dbReference type="EMBL" id="KTE92707.1"/>
    </source>
</evidence>
<keyword evidence="8" id="KW-0547">Nucleotide-binding</keyword>
<feature type="transmembrane region" description="Helical" evidence="14">
    <location>
        <begin position="198"/>
        <end position="219"/>
    </location>
</feature>
<feature type="domain" description="HAMP" evidence="16">
    <location>
        <begin position="221"/>
        <end position="274"/>
    </location>
</feature>
<dbReference type="InterPro" id="IPR003661">
    <property type="entry name" value="HisK_dim/P_dom"/>
</dbReference>
<evidence type="ECO:0000256" key="10">
    <source>
        <dbReference type="ARBA" id="ARBA00022840"/>
    </source>
</evidence>
<dbReference type="Proteomes" id="UP000054623">
    <property type="component" value="Unassembled WGS sequence"/>
</dbReference>
<dbReference type="SUPFAM" id="SSF55874">
    <property type="entry name" value="ATPase domain of HSP90 chaperone/DNA topoisomerase II/histidine kinase"/>
    <property type="match status" value="1"/>
</dbReference>
<evidence type="ECO:0000256" key="7">
    <source>
        <dbReference type="ARBA" id="ARBA00022692"/>
    </source>
</evidence>
<dbReference type="EMBL" id="LOCK01000011">
    <property type="protein sequence ID" value="KTE92707.1"/>
    <property type="molecule type" value="Genomic_DNA"/>
</dbReference>
<dbReference type="Gene3D" id="1.10.287.130">
    <property type="match status" value="1"/>
</dbReference>
<evidence type="ECO:0000256" key="5">
    <source>
        <dbReference type="ARBA" id="ARBA00022553"/>
    </source>
</evidence>
<dbReference type="GO" id="GO:0005886">
    <property type="term" value="C:plasma membrane"/>
    <property type="evidence" value="ECO:0007669"/>
    <property type="project" value="UniProtKB-SubCell"/>
</dbReference>
<dbReference type="CDD" id="cd06225">
    <property type="entry name" value="HAMP"/>
    <property type="match status" value="1"/>
</dbReference>
<dbReference type="Gene3D" id="3.30.565.10">
    <property type="entry name" value="Histidine kinase-like ATPase, C-terminal domain"/>
    <property type="match status" value="1"/>
</dbReference>
<dbReference type="PANTHER" id="PTHR45528:SF1">
    <property type="entry name" value="SENSOR HISTIDINE KINASE CPXA"/>
    <property type="match status" value="1"/>
</dbReference>
<dbReference type="InterPro" id="IPR005467">
    <property type="entry name" value="His_kinase_dom"/>
</dbReference>
<comment type="subcellular location">
    <subcellularLocation>
        <location evidence="2">Cell membrane</location>
        <topology evidence="2">Multi-pass membrane protein</topology>
    </subcellularLocation>
</comment>
<keyword evidence="4" id="KW-1003">Cell membrane</keyword>
<keyword evidence="7 14" id="KW-0812">Transmembrane</keyword>
<dbReference type="SMART" id="SM00387">
    <property type="entry name" value="HATPase_c"/>
    <property type="match status" value="1"/>
</dbReference>
<dbReference type="SMART" id="SM00304">
    <property type="entry name" value="HAMP"/>
    <property type="match status" value="1"/>
</dbReference>
<evidence type="ECO:0000256" key="9">
    <source>
        <dbReference type="ARBA" id="ARBA00022777"/>
    </source>
</evidence>
<dbReference type="PATRIC" id="fig|49338.4.peg.5036"/>
<proteinExistence type="predicted"/>
<keyword evidence="13 14" id="KW-0472">Membrane</keyword>
<dbReference type="Pfam" id="PF00512">
    <property type="entry name" value="HisKA"/>
    <property type="match status" value="1"/>
</dbReference>
<dbReference type="CDD" id="cd00075">
    <property type="entry name" value="HATPase"/>
    <property type="match status" value="1"/>
</dbReference>
<sequence>MKKGASIHKIVTPNSLRFQLLSRSLFFLAIILLLIGIFQYVFLKDFILGSTAASIRSQIASVPRDSWTQMLLYAEINAKFNLDKDIVELVPGKTQEGPPNRIPINLMDSTIAFVDLNGNVTSLANTMNRSGAPPLLSADQYQQALDPSESPRFWVVNSESGTELLVVLHPLELRGYLVGFIQVSLSTQFVQDVLFRQLSIFMLLSVLALVGGLVAYQAVIKKTLVPLSNIVHTMENMDAGNLNERLPVEQGQKEIDTLAVSLNGMLERLESSFTAEKEAKEQMRRFVADASHELRTPLTSIHGFLEVLLRGAMNQPDKLQKSLTSMYAESERMKKLIQDLLLLAKLDRSPYLEKSEKDIGVLILEMEPQLRMLAEEREIQLDLAPEELVPIDVDKMKQVILNLFHNAVQHTDPDKGLIQISLKSEASGVELTVQDNGPGIPEEHLPHLFERFYRSDSSRTRKYGGAGLGLAITHSLVELHGGTLRVESKVGEGSRFIVGLPKI</sequence>
<keyword evidence="10" id="KW-0067">ATP-binding</keyword>
<dbReference type="Pfam" id="PF02518">
    <property type="entry name" value="HATPase_c"/>
    <property type="match status" value="1"/>
</dbReference>
<dbReference type="RefSeq" id="WP_005807737.1">
    <property type="nucleotide sequence ID" value="NZ_CABKQQ010000002.1"/>
</dbReference>
<dbReference type="PANTHER" id="PTHR45528">
    <property type="entry name" value="SENSOR HISTIDINE KINASE CPXA"/>
    <property type="match status" value="1"/>
</dbReference>
<dbReference type="InterPro" id="IPR050398">
    <property type="entry name" value="HssS/ArlS-like"/>
</dbReference>
<dbReference type="GO" id="GO:0005524">
    <property type="term" value="F:ATP binding"/>
    <property type="evidence" value="ECO:0007669"/>
    <property type="project" value="UniProtKB-KW"/>
</dbReference>
<keyword evidence="5" id="KW-0597">Phosphoprotein</keyword>
<evidence type="ECO:0000256" key="6">
    <source>
        <dbReference type="ARBA" id="ARBA00022679"/>
    </source>
</evidence>
<reference evidence="18 19" key="2">
    <citation type="submission" date="2015-12" db="EMBL/GenBank/DDBJ databases">
        <title>Draft Genome Sequence of Desulfitobacterium hafniense Strain DH, a Sulfate-reducing Bacterium Isolated from Paddy Soils.</title>
        <authorList>
            <person name="Bao P."/>
            <person name="Zhang X."/>
            <person name="Li G."/>
        </authorList>
    </citation>
    <scope>NUCLEOTIDE SEQUENCE [LARGE SCALE GENOMIC DNA]</scope>
    <source>
        <strain evidence="18 19">DH</strain>
    </source>
</reference>
<dbReference type="FunFam" id="3.30.565.10:FF:000006">
    <property type="entry name" value="Sensor histidine kinase WalK"/>
    <property type="match status" value="1"/>
</dbReference>
<evidence type="ECO:0000256" key="11">
    <source>
        <dbReference type="ARBA" id="ARBA00022989"/>
    </source>
</evidence>
<keyword evidence="9" id="KW-0418">Kinase</keyword>
<keyword evidence="12" id="KW-0902">Two-component regulatory system</keyword>
<dbReference type="InterPro" id="IPR036890">
    <property type="entry name" value="HATPase_C_sf"/>
</dbReference>
<keyword evidence="6 17" id="KW-0808">Transferase</keyword>
<dbReference type="PROSITE" id="PS50109">
    <property type="entry name" value="HIS_KIN"/>
    <property type="match status" value="1"/>
</dbReference>
<dbReference type="OMA" id="LSYWLAA"/>
<dbReference type="AlphaFoldDB" id="A0A098B9M7"/>